<dbReference type="NCBIfam" id="TIGR01633">
    <property type="entry name" value="phi3626_gp14_N"/>
    <property type="match status" value="1"/>
</dbReference>
<reference evidence="3" key="1">
    <citation type="submission" date="2014-03" db="EMBL/GenBank/DDBJ databases">
        <title>Draft genome sequencing of Oceanobacillus picturae strain S1 isolated from human gut.</title>
        <authorList>
            <person name="Croce O."/>
            <person name="Lagier J.C."/>
            <person name="Raoult D."/>
        </authorList>
    </citation>
    <scope>NUCLEOTIDE SEQUENCE [LARGE SCALE GENOMIC DNA]</scope>
    <source>
        <strain evidence="3">S1</strain>
    </source>
</reference>
<name>W9ABK3_9BACI</name>
<dbReference type="Pfam" id="PF22768">
    <property type="entry name" value="SPP1_Dit"/>
    <property type="match status" value="1"/>
</dbReference>
<feature type="domain" description="Siphovirus-type tail component C-terminal" evidence="2">
    <location>
        <begin position="415"/>
        <end position="478"/>
    </location>
</feature>
<proteinExistence type="predicted"/>
<dbReference type="AlphaFoldDB" id="W9ABK3"/>
<evidence type="ECO:0000313" key="3">
    <source>
        <dbReference type="EMBL" id="CDO03094.1"/>
    </source>
</evidence>
<protein>
    <recommendedName>
        <fullName evidence="5">Phage tail protein</fullName>
    </recommendedName>
</protein>
<dbReference type="Gene3D" id="2.40.30.200">
    <property type="match status" value="1"/>
</dbReference>
<dbReference type="RefSeq" id="WP_036574743.1">
    <property type="nucleotide sequence ID" value="NZ_CABLBW010000001.1"/>
</dbReference>
<evidence type="ECO:0008006" key="5">
    <source>
        <dbReference type="Google" id="ProtNLM"/>
    </source>
</evidence>
<dbReference type="InterPro" id="IPR006520">
    <property type="entry name" value="Dit_BPSPP_N"/>
</dbReference>
<dbReference type="Pfam" id="PF05709">
    <property type="entry name" value="Sipho_tail"/>
    <property type="match status" value="1"/>
</dbReference>
<gene>
    <name evidence="3" type="ORF">BN988_01594</name>
</gene>
<dbReference type="Gene3D" id="2.60.120.860">
    <property type="match status" value="1"/>
</dbReference>
<keyword evidence="4" id="KW-1185">Reference proteome</keyword>
<organism evidence="3 4">
    <name type="scientific">Oceanobacillus picturae</name>
    <dbReference type="NCBI Taxonomy" id="171693"/>
    <lineage>
        <taxon>Bacteria</taxon>
        <taxon>Bacillati</taxon>
        <taxon>Bacillota</taxon>
        <taxon>Bacilli</taxon>
        <taxon>Bacillales</taxon>
        <taxon>Bacillaceae</taxon>
        <taxon>Oceanobacillus</taxon>
    </lineage>
</organism>
<dbReference type="eggNOG" id="COG4722">
    <property type="taxonomic scope" value="Bacteria"/>
</dbReference>
<dbReference type="EMBL" id="CCAX010000001">
    <property type="protein sequence ID" value="CDO03094.1"/>
    <property type="molecule type" value="Genomic_DNA"/>
</dbReference>
<dbReference type="STRING" id="171693.BN988_01594"/>
<dbReference type="InterPro" id="IPR008841">
    <property type="entry name" value="Siphovirus-type_tail_N"/>
</dbReference>
<sequence length="479" mass="54038">MHKTLSFNGEKKPWLHLLQGRNKPPFASVTRNILNVPGMPGAHLQSTDTGVLPINQPVGFVVKDDVHALELKDELVEWLITDAPVELQFDDEPGRTYFAVVQNTMDDFDRFVDQRSGTIQFLCLDPYAYGPEITEEFTSDTAIIAKQGSAAAQPVFELEVLAPVTFAMVQNQNEEYMMIGQPTDADTSTVNTKTLMLEERGQTLDTWNDTPTEIDGGTVAGYLGTDNAGITVPSYGSDMPGWHGPALIKEVTPAQDFEVEMMLEGEASGDQTFRIEFYLYDEGMNVIGKMAILDKTLNVNRKVAEGRIGGYVGRQENYLISSQNYSYGWPFYFGMLRMRRVGSIFEFYVTRIANNTKHVYSLKETYVDNNNEYAGKLKYVQIHIGKYADTARAYGPKIHYIKAFELAEATTDQTPYIAYTGDIITFDHVNEEILINGEERKDLKDFGGSFFDLHKGENQLIMHPPTSFLGNVKYRPRYR</sequence>
<dbReference type="Proteomes" id="UP000028863">
    <property type="component" value="Unassembled WGS sequence"/>
</dbReference>
<dbReference type="InterPro" id="IPR054738">
    <property type="entry name" value="Siphovirus-type_tail_C"/>
</dbReference>
<feature type="domain" description="Siphovirus-type tail component RIFT-related" evidence="1">
    <location>
        <begin position="15"/>
        <end position="123"/>
    </location>
</feature>
<evidence type="ECO:0000313" key="4">
    <source>
        <dbReference type="Proteomes" id="UP000028863"/>
    </source>
</evidence>
<comment type="caution">
    <text evidence="3">The sequence shown here is derived from an EMBL/GenBank/DDBJ whole genome shotgun (WGS) entry which is preliminary data.</text>
</comment>
<evidence type="ECO:0000259" key="1">
    <source>
        <dbReference type="Pfam" id="PF05709"/>
    </source>
</evidence>
<evidence type="ECO:0000259" key="2">
    <source>
        <dbReference type="Pfam" id="PF22768"/>
    </source>
</evidence>
<accession>W9ABK3</accession>
<reference evidence="3" key="2">
    <citation type="submission" date="2014-03" db="EMBL/GenBank/DDBJ databases">
        <authorList>
            <person name="Urmite Genomes"/>
        </authorList>
    </citation>
    <scope>NUCLEOTIDE SEQUENCE</scope>
    <source>
        <strain evidence="3">S1</strain>
    </source>
</reference>